<dbReference type="Gene3D" id="3.40.50.1220">
    <property type="entry name" value="TPP-binding domain"/>
    <property type="match status" value="1"/>
</dbReference>
<evidence type="ECO:0000256" key="7">
    <source>
        <dbReference type="ARBA" id="ARBA00022833"/>
    </source>
</evidence>
<accession>I2H5I4</accession>
<feature type="binding site" evidence="12">
    <location>
        <position position="305"/>
    </location>
    <ligand>
        <name>Zn(2+)</name>
        <dbReference type="ChEBI" id="CHEBI:29105"/>
    </ligand>
</feature>
<dbReference type="InterPro" id="IPR003000">
    <property type="entry name" value="Sirtuin"/>
</dbReference>
<reference evidence="15 16" key="1">
    <citation type="journal article" date="2011" name="Proc. Natl. Acad. Sci. U.S.A.">
        <title>Evolutionary erosion of yeast sex chromosomes by mating-type switching accidents.</title>
        <authorList>
            <person name="Gordon J.L."/>
            <person name="Armisen D."/>
            <person name="Proux-Wera E."/>
            <person name="Oheigeartaigh S.S."/>
            <person name="Byrne K.P."/>
            <person name="Wolfe K.H."/>
        </authorList>
    </citation>
    <scope>NUCLEOTIDE SEQUENCE [LARGE SCALE GENOMIC DNA]</scope>
    <source>
        <strain evidence="16">ATCC 34711 / CBS 6284 / DSM 70876 / NBRC 10599 / NRRL Y-10934 / UCD 77-7</strain>
    </source>
</reference>
<gene>
    <name evidence="15" type="primary">TBLA0F00920</name>
    <name evidence="15" type="ORF">TBLA_0F00920</name>
</gene>
<keyword evidence="7 12" id="KW-0862">Zinc</keyword>
<dbReference type="InParanoid" id="I2H5I4"/>
<dbReference type="GO" id="GO:0005634">
    <property type="term" value="C:nucleus"/>
    <property type="evidence" value="ECO:0007669"/>
    <property type="project" value="UniProtKB-SubCell"/>
</dbReference>
<dbReference type="GO" id="GO:0046872">
    <property type="term" value="F:metal ion binding"/>
    <property type="evidence" value="ECO:0007669"/>
    <property type="project" value="UniProtKB-KW"/>
</dbReference>
<dbReference type="RefSeq" id="XP_004181155.1">
    <property type="nucleotide sequence ID" value="XM_004181107.1"/>
</dbReference>
<dbReference type="InterPro" id="IPR029035">
    <property type="entry name" value="DHS-like_NAD/FAD-binding_dom"/>
</dbReference>
<dbReference type="FunCoup" id="I2H5I4">
    <property type="interactions" value="331"/>
</dbReference>
<feature type="compositionally biased region" description="Polar residues" evidence="13">
    <location>
        <begin position="469"/>
        <end position="483"/>
    </location>
</feature>
<dbReference type="Pfam" id="PF04574">
    <property type="entry name" value="DUF592"/>
    <property type="match status" value="1"/>
</dbReference>
<evidence type="ECO:0000313" key="15">
    <source>
        <dbReference type="EMBL" id="CCH61636.1"/>
    </source>
</evidence>
<keyword evidence="9" id="KW-0520">NAD</keyword>
<evidence type="ECO:0000256" key="6">
    <source>
        <dbReference type="ARBA" id="ARBA00022723"/>
    </source>
</evidence>
<dbReference type="AlphaFoldDB" id="I2H5I4"/>
<evidence type="ECO:0000256" key="11">
    <source>
        <dbReference type="ARBA" id="ARBA00023242"/>
    </source>
</evidence>
<dbReference type="Gene3D" id="3.30.1600.10">
    <property type="entry name" value="SIR2/SIRT2 'Small Domain"/>
    <property type="match status" value="1"/>
</dbReference>
<dbReference type="GO" id="GO:0070403">
    <property type="term" value="F:NAD+ binding"/>
    <property type="evidence" value="ECO:0007669"/>
    <property type="project" value="InterPro"/>
</dbReference>
<feature type="domain" description="Deacetylase sirtuin-type" evidence="14">
    <location>
        <begin position="140"/>
        <end position="409"/>
    </location>
</feature>
<name>I2H5I4_HENB6</name>
<evidence type="ECO:0000256" key="2">
    <source>
        <dbReference type="ARBA" id="ARBA00004123"/>
    </source>
</evidence>
<dbReference type="OrthoDB" id="420264at2759"/>
<comment type="similarity">
    <text evidence="3">Belongs to the sirtuin family. Class I subfamily.</text>
</comment>
<protein>
    <recommendedName>
        <fullName evidence="14">Deacetylase sirtuin-type domain-containing protein</fullName>
    </recommendedName>
</protein>
<feature type="binding site" evidence="12">
    <location>
        <position position="302"/>
    </location>
    <ligand>
        <name>Zn(2+)</name>
        <dbReference type="ChEBI" id="CHEBI:29105"/>
    </ligand>
</feature>
<dbReference type="OMA" id="MFLKYYG"/>
<feature type="active site" description="Proton acceptor" evidence="12">
    <location>
        <position position="270"/>
    </location>
</feature>
<evidence type="ECO:0000256" key="12">
    <source>
        <dbReference type="PROSITE-ProRule" id="PRU00236"/>
    </source>
</evidence>
<keyword evidence="5" id="KW-0808">Transferase</keyword>
<keyword evidence="16" id="KW-1185">Reference proteome</keyword>
<feature type="binding site" evidence="12">
    <location>
        <position position="281"/>
    </location>
    <ligand>
        <name>Zn(2+)</name>
        <dbReference type="ChEBI" id="CHEBI:29105"/>
    </ligand>
</feature>
<dbReference type="PROSITE" id="PS50305">
    <property type="entry name" value="SIRTUIN"/>
    <property type="match status" value="1"/>
</dbReference>
<evidence type="ECO:0000256" key="4">
    <source>
        <dbReference type="ARBA" id="ARBA00022491"/>
    </source>
</evidence>
<proteinExistence type="inferred from homology"/>
<dbReference type="Proteomes" id="UP000002866">
    <property type="component" value="Chromosome 6"/>
</dbReference>
<keyword evidence="10" id="KW-0804">Transcription</keyword>
<dbReference type="Gene3D" id="1.20.120.1710">
    <property type="match status" value="1"/>
</dbReference>
<feature type="region of interest" description="Disordered" evidence="13">
    <location>
        <begin position="82"/>
        <end position="117"/>
    </location>
</feature>
<feature type="region of interest" description="Disordered" evidence="13">
    <location>
        <begin position="461"/>
        <end position="483"/>
    </location>
</feature>
<dbReference type="KEGG" id="tbl:TBLA_0F00920"/>
<feature type="compositionally biased region" description="Polar residues" evidence="13">
    <location>
        <begin position="86"/>
        <end position="117"/>
    </location>
</feature>
<comment type="subcellular location">
    <subcellularLocation>
        <location evidence="2">Nucleus</location>
    </subcellularLocation>
</comment>
<dbReference type="GO" id="GO:0046970">
    <property type="term" value="F:histone H4K16 deacetylase activity, NAD-dependent"/>
    <property type="evidence" value="ECO:0007669"/>
    <property type="project" value="TreeGrafter"/>
</dbReference>
<dbReference type="HOGENOM" id="CLU_023643_5_0_1"/>
<keyword evidence="6 12" id="KW-0479">Metal-binding</keyword>
<keyword evidence="4" id="KW-0678">Repressor</keyword>
<evidence type="ECO:0000259" key="14">
    <source>
        <dbReference type="PROSITE" id="PS50305"/>
    </source>
</evidence>
<dbReference type="InterPro" id="IPR026591">
    <property type="entry name" value="Sirtuin_cat_small_dom_sf"/>
</dbReference>
<keyword evidence="8" id="KW-0805">Transcription regulation</keyword>
<sequence>MSPVLRIGRNAHTGKYILPPSSHESTEQARTFLKTHGLKSFLDAYLPEQLTSIHIYCLIRLLGFEIKNRRLLWDLSRHLETPRGQRANNSNSGPLSSTESASHNLSKYRVNSSSKDPLSSDQLARLIRDLQKAINRVLSMRLPLSSFSHPSSIIPILLSAKNIIVLTGAGVSTSLGIPDFRSSEGFYSRIRHLGLDDPQDVFSLDIFRKDPSVFYSIAHLVLPPQRMFSPLHAFIKLLQDRGSLLRNYTQNIDNFESHAGVDKDKLVQCHGSFATATCFTCGWKIAGERIYSNIRKMELPLCPHCIDKRNPSKPKSFGVLKPDITFFGESLPSRFHSLLRKDLEKCDLLLCIGTSLKVAPVSDIPKLLNDNVPRFLINRDPVSHGQFDINLLGLCDDTAVYLSKLCNWKIPCKNWQELASYDYECIKEPQKRCFSIIRSDNEYFPENNKIATNAKTASQLESESKIEENTTVNTTATSGSKIN</sequence>
<dbReference type="Pfam" id="PF02146">
    <property type="entry name" value="SIR2"/>
    <property type="match status" value="1"/>
</dbReference>
<dbReference type="STRING" id="1071380.I2H5I4"/>
<dbReference type="InterPro" id="IPR007654">
    <property type="entry name" value="NAD-dep_histone_deAcase_SIR2_N"/>
</dbReference>
<evidence type="ECO:0000256" key="5">
    <source>
        <dbReference type="ARBA" id="ARBA00022679"/>
    </source>
</evidence>
<dbReference type="SUPFAM" id="SSF52467">
    <property type="entry name" value="DHS-like NAD/FAD-binding domain"/>
    <property type="match status" value="1"/>
</dbReference>
<evidence type="ECO:0000256" key="13">
    <source>
        <dbReference type="SAM" id="MobiDB-lite"/>
    </source>
</evidence>
<dbReference type="InterPro" id="IPR050134">
    <property type="entry name" value="NAD-dep_sirtuin_deacylases"/>
</dbReference>
<dbReference type="InterPro" id="IPR026590">
    <property type="entry name" value="Ssirtuin_cat_dom"/>
</dbReference>
<evidence type="ECO:0000256" key="10">
    <source>
        <dbReference type="ARBA" id="ARBA00023163"/>
    </source>
</evidence>
<evidence type="ECO:0000256" key="3">
    <source>
        <dbReference type="ARBA" id="ARBA00006924"/>
    </source>
</evidence>
<dbReference type="eggNOG" id="KOG2684">
    <property type="taxonomic scope" value="Eukaryota"/>
</dbReference>
<dbReference type="GeneID" id="14496745"/>
<evidence type="ECO:0000256" key="9">
    <source>
        <dbReference type="ARBA" id="ARBA00023027"/>
    </source>
</evidence>
<comment type="cofactor">
    <cofactor evidence="1">
        <name>Zn(2+)</name>
        <dbReference type="ChEBI" id="CHEBI:29105"/>
    </cofactor>
</comment>
<keyword evidence="11" id="KW-0539">Nucleus</keyword>
<dbReference type="PANTHER" id="PTHR11085:SF9">
    <property type="entry name" value="NAD-DEPENDENT PROTEIN DEACETYLASE SIRTUIN-1"/>
    <property type="match status" value="1"/>
</dbReference>
<organism evidence="15 16">
    <name type="scientific">Henningerozyma blattae (strain ATCC 34711 / CBS 6284 / DSM 70876 / NBRC 10599 / NRRL Y-10934 / UCD 77-7)</name>
    <name type="common">Yeast</name>
    <name type="synonym">Tetrapisispora blattae</name>
    <dbReference type="NCBI Taxonomy" id="1071380"/>
    <lineage>
        <taxon>Eukaryota</taxon>
        <taxon>Fungi</taxon>
        <taxon>Dikarya</taxon>
        <taxon>Ascomycota</taxon>
        <taxon>Saccharomycotina</taxon>
        <taxon>Saccharomycetes</taxon>
        <taxon>Saccharomycetales</taxon>
        <taxon>Saccharomycetaceae</taxon>
        <taxon>Henningerozyma</taxon>
    </lineage>
</organism>
<evidence type="ECO:0000256" key="1">
    <source>
        <dbReference type="ARBA" id="ARBA00001947"/>
    </source>
</evidence>
<evidence type="ECO:0000313" key="16">
    <source>
        <dbReference type="Proteomes" id="UP000002866"/>
    </source>
</evidence>
<feature type="binding site" evidence="12">
    <location>
        <position position="278"/>
    </location>
    <ligand>
        <name>Zn(2+)</name>
        <dbReference type="ChEBI" id="CHEBI:29105"/>
    </ligand>
</feature>
<dbReference type="PANTHER" id="PTHR11085">
    <property type="entry name" value="NAD-DEPENDENT PROTEIN DEACYLASE SIRTUIN-5, MITOCHONDRIAL-RELATED"/>
    <property type="match status" value="1"/>
</dbReference>
<evidence type="ECO:0000256" key="8">
    <source>
        <dbReference type="ARBA" id="ARBA00023015"/>
    </source>
</evidence>
<dbReference type="EMBL" id="HE806321">
    <property type="protein sequence ID" value="CCH61636.1"/>
    <property type="molecule type" value="Genomic_DNA"/>
</dbReference>